<evidence type="ECO:0000313" key="6">
    <source>
        <dbReference type="EMBL" id="VFQ81283.1"/>
    </source>
</evidence>
<evidence type="ECO:0000256" key="2">
    <source>
        <dbReference type="ARBA" id="ARBA00010511"/>
    </source>
</evidence>
<keyword evidence="3" id="KW-0539">Nucleus</keyword>
<feature type="region of interest" description="Disordered" evidence="4">
    <location>
        <begin position="819"/>
        <end position="850"/>
    </location>
</feature>
<dbReference type="InterPro" id="IPR016024">
    <property type="entry name" value="ARM-type_fold"/>
</dbReference>
<gene>
    <name evidence="6" type="ORF">CCAM_LOCUS23059</name>
</gene>
<organism evidence="6 7">
    <name type="scientific">Cuscuta campestris</name>
    <dbReference type="NCBI Taxonomy" id="132261"/>
    <lineage>
        <taxon>Eukaryota</taxon>
        <taxon>Viridiplantae</taxon>
        <taxon>Streptophyta</taxon>
        <taxon>Embryophyta</taxon>
        <taxon>Tracheophyta</taxon>
        <taxon>Spermatophyta</taxon>
        <taxon>Magnoliopsida</taxon>
        <taxon>eudicotyledons</taxon>
        <taxon>Gunneridae</taxon>
        <taxon>Pentapetalae</taxon>
        <taxon>asterids</taxon>
        <taxon>lamiids</taxon>
        <taxon>Solanales</taxon>
        <taxon>Convolvulaceae</taxon>
        <taxon>Cuscuteae</taxon>
        <taxon>Cuscuta</taxon>
        <taxon>Cuscuta subgen. Grammica</taxon>
        <taxon>Cuscuta sect. Cleistogrammica</taxon>
    </lineage>
</organism>
<feature type="region of interest" description="Disordered" evidence="4">
    <location>
        <begin position="709"/>
        <end position="780"/>
    </location>
</feature>
<dbReference type="Pfam" id="PF08167">
    <property type="entry name" value="RIX1"/>
    <property type="match status" value="1"/>
</dbReference>
<dbReference type="EMBL" id="OOIL02002239">
    <property type="protein sequence ID" value="VFQ81283.1"/>
    <property type="molecule type" value="Genomic_DNA"/>
</dbReference>
<feature type="compositionally biased region" description="Acidic residues" evidence="4">
    <location>
        <begin position="711"/>
        <end position="722"/>
    </location>
</feature>
<evidence type="ECO:0000259" key="5">
    <source>
        <dbReference type="Pfam" id="PF08167"/>
    </source>
</evidence>
<dbReference type="GO" id="GO:0006364">
    <property type="term" value="P:rRNA processing"/>
    <property type="evidence" value="ECO:0007669"/>
    <property type="project" value="TreeGrafter"/>
</dbReference>
<feature type="compositionally biased region" description="Basic and acidic residues" evidence="4">
    <location>
        <begin position="759"/>
        <end position="777"/>
    </location>
</feature>
<name>A0A484LXJ0_9ASTE</name>
<dbReference type="GO" id="GO:0005634">
    <property type="term" value="C:nucleus"/>
    <property type="evidence" value="ECO:0007669"/>
    <property type="project" value="UniProtKB-SubCell"/>
</dbReference>
<reference evidence="6 7" key="1">
    <citation type="submission" date="2018-04" db="EMBL/GenBank/DDBJ databases">
        <authorList>
            <person name="Vogel A."/>
        </authorList>
    </citation>
    <scope>NUCLEOTIDE SEQUENCE [LARGE SCALE GENOMIC DNA]</scope>
</reference>
<feature type="compositionally biased region" description="Acidic residues" evidence="4">
    <location>
        <begin position="825"/>
        <end position="850"/>
    </location>
</feature>
<accession>A0A484LXJ0</accession>
<dbReference type="OrthoDB" id="20900at2759"/>
<evidence type="ECO:0000256" key="3">
    <source>
        <dbReference type="ARBA" id="ARBA00023242"/>
    </source>
</evidence>
<dbReference type="Proteomes" id="UP000595140">
    <property type="component" value="Unassembled WGS sequence"/>
</dbReference>
<evidence type="ECO:0000313" key="7">
    <source>
        <dbReference type="Proteomes" id="UP000595140"/>
    </source>
</evidence>
<dbReference type="PANTHER" id="PTHR34105:SF1">
    <property type="entry name" value="PROLINE-, GLUTAMIC ACID- AND LEUCINE-RICH PROTEIN 1"/>
    <property type="match status" value="1"/>
</dbReference>
<feature type="compositionally biased region" description="Polar residues" evidence="4">
    <location>
        <begin position="488"/>
        <end position="498"/>
    </location>
</feature>
<sequence length="850" mass="93622">MAATDHIQGLYDVALKPQLLRSLLRDYVPTEKHPFRSPSDLSHVVSVVKTHRLLSESAPPSAGQKIIENWKSAVDDWVKRLLNLASSSMPDKCWAGICLLGVTCQECSSARFFASYPSWFLKLLSHIQSPTDSHLVKAASCASVSDLFSRLSGFTNAKKDATSQATKVILPVLKLLNEDTSIVLWEEAVSLLCTLINLFPSSVQRCYDEVESAVFSNFMSGKCSQVMLRKLGDCLVLLPKSKGDEDSWLLMMHKILIFINIQLNDVFQGLEPETRHNEAMRLLLPPGKDTPPPLGGQDMPKKNSSENMNRSEHMLISRISILMLCCSTMLSNPYTVQVAVPVCALVDLSKRVLMVDGSASALYAFMTTMKQELILSELPLLHMCSLELIIVLVNELHSQLLPYAAGIVRLLIEYFQICALPELRIKLYSVTKVLLLSMGVGISAHLAQVIMDNASSDLNEGGASLGDHAKIYVEAQTVTSKKKRKHTNTAASHENQPDGNVMEAKMQNPTLISLKIAALEVLEAFLTVGGSWKFGDLRSKVDDLILAVATSACRVRLSKVESSVFLPETPTGNLTSFQLAALHALLASLLSPCLVRLPDAPQCTVPVRPPHLAQGFELFRRGVQETGTRLSQFCTHALLTLEVLIHPRALPLFDHQSFNGQYLRPTDHMKLGSGGGRQEVLSDLHKVSQNGPKEQHESKYDDLHERYMKIDDDDDDDDDATEEAPSPSDVTKDKSNTIKPSDSSNDHLLCLKSGAKVTVDQKHTQEPIEERKVENGNHARVGASVPMETDAQLPKNTGLMEGLLPNNISSSISFSDSRLKGFMQESDDDSDSIPDIVDVEPDDDDLESDD</sequence>
<feature type="region of interest" description="Disordered" evidence="4">
    <location>
        <begin position="283"/>
        <end position="306"/>
    </location>
</feature>
<feature type="region of interest" description="Disordered" evidence="4">
    <location>
        <begin position="479"/>
        <end position="501"/>
    </location>
</feature>
<dbReference type="InterPro" id="IPR012583">
    <property type="entry name" value="RIX1_N"/>
</dbReference>
<comment type="similarity">
    <text evidence="2">Belongs to the RIX1/PELP1 family.</text>
</comment>
<evidence type="ECO:0000256" key="1">
    <source>
        <dbReference type="ARBA" id="ARBA00004123"/>
    </source>
</evidence>
<evidence type="ECO:0000256" key="4">
    <source>
        <dbReference type="SAM" id="MobiDB-lite"/>
    </source>
</evidence>
<dbReference type="SUPFAM" id="SSF48371">
    <property type="entry name" value="ARM repeat"/>
    <property type="match status" value="1"/>
</dbReference>
<comment type="subcellular location">
    <subcellularLocation>
        <location evidence="1">Nucleus</location>
    </subcellularLocation>
</comment>
<keyword evidence="7" id="KW-1185">Reference proteome</keyword>
<dbReference type="AlphaFoldDB" id="A0A484LXJ0"/>
<feature type="domain" description="Pre-rRNA-processing protein RIX1 N-terminal" evidence="5">
    <location>
        <begin position="27"/>
        <end position="223"/>
    </location>
</feature>
<dbReference type="PANTHER" id="PTHR34105">
    <property type="entry name" value="PROLINE-, GLUTAMIC ACID- AND LEUCINE-RICH PROTEIN 1"/>
    <property type="match status" value="1"/>
</dbReference>
<protein>
    <recommendedName>
        <fullName evidence="5">Pre-rRNA-processing protein RIX1 N-terminal domain-containing protein</fullName>
    </recommendedName>
</protein>
<proteinExistence type="inferred from homology"/>